<accession>A0ABV5GKY1</accession>
<dbReference type="RefSeq" id="WP_236454055.1">
    <property type="nucleotide sequence ID" value="NZ_CBCSGE010000020.1"/>
</dbReference>
<dbReference type="EMBL" id="JBHMEY010000007">
    <property type="protein sequence ID" value="MFB9095515.1"/>
    <property type="molecule type" value="Genomic_DNA"/>
</dbReference>
<organism evidence="1 2">
    <name type="scientific">Flavobacterium jumunjinense</name>
    <dbReference type="NCBI Taxonomy" id="998845"/>
    <lineage>
        <taxon>Bacteria</taxon>
        <taxon>Pseudomonadati</taxon>
        <taxon>Bacteroidota</taxon>
        <taxon>Flavobacteriia</taxon>
        <taxon>Flavobacteriales</taxon>
        <taxon>Flavobacteriaceae</taxon>
        <taxon>Flavobacterium</taxon>
    </lineage>
</organism>
<protein>
    <submittedName>
        <fullName evidence="1">Uncharacterized protein</fullName>
    </submittedName>
</protein>
<proteinExistence type="predicted"/>
<evidence type="ECO:0000313" key="1">
    <source>
        <dbReference type="EMBL" id="MFB9095515.1"/>
    </source>
</evidence>
<name>A0ABV5GKY1_9FLAO</name>
<gene>
    <name evidence="1" type="ORF">ACFFVF_03220</name>
</gene>
<sequence length="253" mass="31233">MENFTQNEYAFASRFKSARRKEKLVKKDFEKQLHAIYVRERKLFADKRNLPLLPLENPYQQGWVRYFVLREDVLRSPEAEFFQHLLTKINTYKYSNIKSFSKKVRKKGKKTIVEEHQELYQVCPRQWNCEKFGLTEKEKTYFTYVEEWSETFDRMLRYYKFNEAWRYVLRIRPNIITHKKAIDEVLESELQWIDNRITNYDLRNRINRLKIGFSQYRYYENDEKSKYIDPNKNKSLQEIYQDYVDEKIVKNGK</sequence>
<evidence type="ECO:0000313" key="2">
    <source>
        <dbReference type="Proteomes" id="UP001589607"/>
    </source>
</evidence>
<dbReference type="Proteomes" id="UP001589607">
    <property type="component" value="Unassembled WGS sequence"/>
</dbReference>
<keyword evidence="2" id="KW-1185">Reference proteome</keyword>
<comment type="caution">
    <text evidence="1">The sequence shown here is derived from an EMBL/GenBank/DDBJ whole genome shotgun (WGS) entry which is preliminary data.</text>
</comment>
<reference evidence="1 2" key="1">
    <citation type="submission" date="2024-09" db="EMBL/GenBank/DDBJ databases">
        <authorList>
            <person name="Sun Q."/>
            <person name="Mori K."/>
        </authorList>
    </citation>
    <scope>NUCLEOTIDE SEQUENCE [LARGE SCALE GENOMIC DNA]</scope>
    <source>
        <strain evidence="1 2">CECT 7955</strain>
    </source>
</reference>